<evidence type="ECO:0000313" key="2">
    <source>
        <dbReference type="Proteomes" id="UP001596422"/>
    </source>
</evidence>
<name>A0ABW1ZUM5_9GAMM</name>
<dbReference type="Proteomes" id="UP001596422">
    <property type="component" value="Unassembled WGS sequence"/>
</dbReference>
<dbReference type="EMBL" id="JBHSWE010000001">
    <property type="protein sequence ID" value="MFC6669219.1"/>
    <property type="molecule type" value="Genomic_DNA"/>
</dbReference>
<organism evidence="1 2">
    <name type="scientific">Marinobacterium aestuariivivens</name>
    <dbReference type="NCBI Taxonomy" id="1698799"/>
    <lineage>
        <taxon>Bacteria</taxon>
        <taxon>Pseudomonadati</taxon>
        <taxon>Pseudomonadota</taxon>
        <taxon>Gammaproteobacteria</taxon>
        <taxon>Oceanospirillales</taxon>
        <taxon>Oceanospirillaceae</taxon>
        <taxon>Marinobacterium</taxon>
    </lineage>
</organism>
<protein>
    <submittedName>
        <fullName evidence="1">Uncharacterized protein</fullName>
    </submittedName>
</protein>
<proteinExistence type="predicted"/>
<reference evidence="2" key="1">
    <citation type="journal article" date="2019" name="Int. J. Syst. Evol. Microbiol.">
        <title>The Global Catalogue of Microorganisms (GCM) 10K type strain sequencing project: providing services to taxonomists for standard genome sequencing and annotation.</title>
        <authorList>
            <consortium name="The Broad Institute Genomics Platform"/>
            <consortium name="The Broad Institute Genome Sequencing Center for Infectious Disease"/>
            <person name="Wu L."/>
            <person name="Ma J."/>
        </authorList>
    </citation>
    <scope>NUCLEOTIDE SEQUENCE [LARGE SCALE GENOMIC DNA]</scope>
    <source>
        <strain evidence="2">NBRC 111756</strain>
    </source>
</reference>
<accession>A0ABW1ZUM5</accession>
<gene>
    <name evidence="1" type="ORF">ACFQDL_03215</name>
</gene>
<keyword evidence="2" id="KW-1185">Reference proteome</keyword>
<evidence type="ECO:0000313" key="1">
    <source>
        <dbReference type="EMBL" id="MFC6669219.1"/>
    </source>
</evidence>
<dbReference type="RefSeq" id="WP_379907797.1">
    <property type="nucleotide sequence ID" value="NZ_JBHSWE010000001.1"/>
</dbReference>
<sequence>MTTVAVQAVDSLGIFELDGNAVEDSAAGFPVDWETVYLEYDIGGTCPPTGASVYTGIVNDENPDTGVADQNILFQGGSKDIQDVTEWKYKVGSTPDKDQIINAYAIQYLNPTDESP</sequence>
<comment type="caution">
    <text evidence="1">The sequence shown here is derived from an EMBL/GenBank/DDBJ whole genome shotgun (WGS) entry which is preliminary data.</text>
</comment>